<name>A0A7Z0QST6_9GAMM</name>
<evidence type="ECO:0000313" key="6">
    <source>
        <dbReference type="Proteomes" id="UP000589896"/>
    </source>
</evidence>
<dbReference type="PANTHER" id="PTHR43179:SF12">
    <property type="entry name" value="GALACTOFURANOSYLTRANSFERASE GLFT2"/>
    <property type="match status" value="1"/>
</dbReference>
<dbReference type="InterPro" id="IPR029044">
    <property type="entry name" value="Nucleotide-diphossugar_trans"/>
</dbReference>
<dbReference type="SUPFAM" id="SSF53448">
    <property type="entry name" value="Nucleotide-diphospho-sugar transferases"/>
    <property type="match status" value="1"/>
</dbReference>
<keyword evidence="3 5" id="KW-0808">Transferase</keyword>
<reference evidence="5 6" key="1">
    <citation type="submission" date="2020-07" db="EMBL/GenBank/DDBJ databases">
        <title>isolation of Luteimonas sp. SJ-16.</title>
        <authorList>
            <person name="Huang X.-X."/>
            <person name="Xu L."/>
            <person name="Sun J.-Q."/>
        </authorList>
    </citation>
    <scope>NUCLEOTIDE SEQUENCE [LARGE SCALE GENOMIC DNA]</scope>
    <source>
        <strain evidence="5 6">SJ-16</strain>
    </source>
</reference>
<sequence length="338" mass="37930">MGETSPLISVCIANYNGEKLLSDCIDSVLDQDVLARVEIIVHDDASSDASLDLLQTRYPQARVIASPSNVGFCASNNRMVDAAIGDYVLLLNNDAALAPCALSALLAEQRRIAGPCILSLPQYDWDSGALVDRGCLLDPFYNPVPNLDPARQDVGYVIGACLWVERRLWLELDGFPEWMESIGEDLFLCGLARLREVPVRCIDGSRYRHRQGASFGGNRVDGGLRSTYRRRALSERNKTLALLICTPGWPAWPLLILHLSLLCAEGALISLLRRDARLWREVYRPVPHTVLGSLDRWSALRRRVQSATCTTPREWWSAFKWLPRKLSLIWRHGVPEVR</sequence>
<evidence type="ECO:0000256" key="3">
    <source>
        <dbReference type="ARBA" id="ARBA00022679"/>
    </source>
</evidence>
<dbReference type="InterPro" id="IPR001173">
    <property type="entry name" value="Glyco_trans_2-like"/>
</dbReference>
<keyword evidence="2" id="KW-0328">Glycosyltransferase</keyword>
<dbReference type="PANTHER" id="PTHR43179">
    <property type="entry name" value="RHAMNOSYLTRANSFERASE WBBL"/>
    <property type="match status" value="1"/>
</dbReference>
<evidence type="ECO:0000256" key="2">
    <source>
        <dbReference type="ARBA" id="ARBA00022676"/>
    </source>
</evidence>
<accession>A0A7Z0QST6</accession>
<dbReference type="Pfam" id="PF00535">
    <property type="entry name" value="Glycos_transf_2"/>
    <property type="match status" value="1"/>
</dbReference>
<comment type="similarity">
    <text evidence="1">Belongs to the glycosyltransferase 2 family.</text>
</comment>
<dbReference type="GO" id="GO:0016757">
    <property type="term" value="F:glycosyltransferase activity"/>
    <property type="evidence" value="ECO:0007669"/>
    <property type="project" value="UniProtKB-KW"/>
</dbReference>
<gene>
    <name evidence="5" type="ORF">H0E82_08605</name>
</gene>
<keyword evidence="6" id="KW-1185">Reference proteome</keyword>
<protein>
    <submittedName>
        <fullName evidence="5">Glycosyltransferase family 2 protein</fullName>
    </submittedName>
</protein>
<dbReference type="Gene3D" id="3.90.550.10">
    <property type="entry name" value="Spore Coat Polysaccharide Biosynthesis Protein SpsA, Chain A"/>
    <property type="match status" value="1"/>
</dbReference>
<feature type="domain" description="Glycosyltransferase 2-like" evidence="4">
    <location>
        <begin position="9"/>
        <end position="110"/>
    </location>
</feature>
<evidence type="ECO:0000259" key="4">
    <source>
        <dbReference type="Pfam" id="PF00535"/>
    </source>
</evidence>
<dbReference type="AlphaFoldDB" id="A0A7Z0QST6"/>
<dbReference type="EMBL" id="JACCJZ010000016">
    <property type="protein sequence ID" value="NYZ62823.1"/>
    <property type="molecule type" value="Genomic_DNA"/>
</dbReference>
<evidence type="ECO:0000313" key="5">
    <source>
        <dbReference type="EMBL" id="NYZ62823.1"/>
    </source>
</evidence>
<proteinExistence type="inferred from homology"/>
<dbReference type="Proteomes" id="UP000589896">
    <property type="component" value="Unassembled WGS sequence"/>
</dbReference>
<organism evidence="5 6">
    <name type="scientific">Luteimonas deserti</name>
    <dbReference type="NCBI Taxonomy" id="2752306"/>
    <lineage>
        <taxon>Bacteria</taxon>
        <taxon>Pseudomonadati</taxon>
        <taxon>Pseudomonadota</taxon>
        <taxon>Gammaproteobacteria</taxon>
        <taxon>Lysobacterales</taxon>
        <taxon>Lysobacteraceae</taxon>
        <taxon>Luteimonas</taxon>
    </lineage>
</organism>
<evidence type="ECO:0000256" key="1">
    <source>
        <dbReference type="ARBA" id="ARBA00006739"/>
    </source>
</evidence>
<comment type="caution">
    <text evidence="5">The sequence shown here is derived from an EMBL/GenBank/DDBJ whole genome shotgun (WGS) entry which is preliminary data.</text>
</comment>